<dbReference type="InterPro" id="IPR014878">
    <property type="entry name" value="THAP4-like_heme-bd"/>
</dbReference>
<comment type="catalytic activity">
    <reaction evidence="1">
        <text>peroxynitrite = nitrate</text>
        <dbReference type="Rhea" id="RHEA:63116"/>
        <dbReference type="ChEBI" id="CHEBI:17632"/>
        <dbReference type="ChEBI" id="CHEBI:25941"/>
    </reaction>
</comment>
<keyword evidence="1" id="KW-0413">Isomerase</keyword>
<comment type="caution">
    <text evidence="3">The sequence shown here is derived from an EMBL/GenBank/DDBJ whole genome shotgun (WGS) entry which is preliminary data.</text>
</comment>
<gene>
    <name evidence="3" type="ORF">ACFQGU_01475</name>
</gene>
<dbReference type="Gene3D" id="2.40.128.20">
    <property type="match status" value="1"/>
</dbReference>
<reference evidence="4" key="1">
    <citation type="journal article" date="2019" name="Int. J. Syst. Evol. Microbiol.">
        <title>The Global Catalogue of Microorganisms (GCM) 10K type strain sequencing project: providing services to taxonomists for standard genome sequencing and annotation.</title>
        <authorList>
            <consortium name="The Broad Institute Genomics Platform"/>
            <consortium name="The Broad Institute Genome Sequencing Center for Infectious Disease"/>
            <person name="Wu L."/>
            <person name="Ma J."/>
        </authorList>
    </citation>
    <scope>NUCLEOTIDE SEQUENCE [LARGE SCALE GENOMIC DNA]</scope>
    <source>
        <strain evidence="4">CGMCC 4.7317</strain>
    </source>
</reference>
<dbReference type="PANTHER" id="PTHR15854:SF4">
    <property type="entry name" value="PEROXYNITRITE ISOMERASE THAP4"/>
    <property type="match status" value="1"/>
</dbReference>
<comment type="domain">
    <text evidence="1">Forms a 10-stranded antiparallel beta-barrel structure able to accommodate a hydrophobic ligand in its interior. In fact, this fold hosts the heme group, which is located in a wide surface cleft.</text>
</comment>
<evidence type="ECO:0000313" key="4">
    <source>
        <dbReference type="Proteomes" id="UP001596138"/>
    </source>
</evidence>
<name>A0ABW1SVT5_9ACTN</name>
<feature type="binding site" evidence="1">
    <location>
        <position position="144"/>
    </location>
    <ligand>
        <name>heme b</name>
        <dbReference type="ChEBI" id="CHEBI:60344"/>
    </ligand>
</feature>
<evidence type="ECO:0000313" key="3">
    <source>
        <dbReference type="EMBL" id="MFC6236531.1"/>
    </source>
</evidence>
<dbReference type="HAMAP" id="MF_01297">
    <property type="entry name" value="nitrobindin"/>
    <property type="match status" value="1"/>
</dbReference>
<feature type="binding site" description="axial binding residue" evidence="1">
    <location>
        <position position="176"/>
    </location>
    <ligand>
        <name>heme b</name>
        <dbReference type="ChEBI" id="CHEBI:60344"/>
    </ligand>
    <ligandPart>
        <name>Fe</name>
        <dbReference type="ChEBI" id="CHEBI:18248"/>
    </ligandPart>
</feature>
<dbReference type="EMBL" id="JBHSTI010000002">
    <property type="protein sequence ID" value="MFC6236531.1"/>
    <property type="molecule type" value="Genomic_DNA"/>
</dbReference>
<comment type="similarity">
    <text evidence="1">Belongs to the nitrobindin family.</text>
</comment>
<keyword evidence="1" id="KW-0408">Iron</keyword>
<dbReference type="Proteomes" id="UP001596138">
    <property type="component" value="Unassembled WGS sequence"/>
</dbReference>
<dbReference type="InterPro" id="IPR022939">
    <property type="entry name" value="Nb(III)_bact/plant"/>
</dbReference>
<comment type="function">
    <text evidence="1">Heme-binding protein able to scavenge peroxynitrite and to protect free L-tyrosine against peroxynitrite-mediated nitration, by acting as a peroxynitrite isomerase that converts peroxynitrite to nitrate. Therefore, this protein likely plays a role in peroxynitrite sensing and in the detoxification of reactive nitrogen and oxygen species (RNS and ROS, respectively). Is able to bind nitric oxide (NO) in vitro, but may act as a sensor of peroxynitrite levels in vivo.</text>
</comment>
<keyword evidence="4" id="KW-1185">Reference proteome</keyword>
<proteinExistence type="inferred from homology"/>
<comment type="cofactor">
    <cofactor evidence="1">
        <name>heme b</name>
        <dbReference type="ChEBI" id="CHEBI:60344"/>
    </cofactor>
    <text evidence="1">Binds 1 heme b group per subunit, that coordinates a highly solvent-exposed Fe(III) atom.</text>
</comment>
<keyword evidence="1" id="KW-0479">Metal-binding</keyword>
<dbReference type="InterPro" id="IPR012674">
    <property type="entry name" value="Calycin"/>
</dbReference>
<dbReference type="RefSeq" id="WP_386763574.1">
    <property type="nucleotide sequence ID" value="NZ_JBHSTI010000002.1"/>
</dbReference>
<evidence type="ECO:0000259" key="2">
    <source>
        <dbReference type="Pfam" id="PF08768"/>
    </source>
</evidence>
<organism evidence="3 4">
    <name type="scientific">Longivirga aurantiaca</name>
    <dbReference type="NCBI Taxonomy" id="1837743"/>
    <lineage>
        <taxon>Bacteria</taxon>
        <taxon>Bacillati</taxon>
        <taxon>Actinomycetota</taxon>
        <taxon>Actinomycetes</taxon>
        <taxon>Sporichthyales</taxon>
        <taxon>Sporichthyaceae</taxon>
        <taxon>Longivirga</taxon>
    </lineage>
</organism>
<protein>
    <recommendedName>
        <fullName evidence="1">Peroxynitrite isomerase</fullName>
        <ecNumber evidence="1">5.99.-.-</ecNumber>
    </recommendedName>
    <alternativeName>
        <fullName evidence="1">Ferric nitrobindin</fullName>
        <shortName evidence="1">Nb(III)</shortName>
    </alternativeName>
</protein>
<feature type="domain" description="THAP4-like heme-binding" evidence="2">
    <location>
        <begin position="22"/>
        <end position="183"/>
    </location>
</feature>
<dbReference type="PANTHER" id="PTHR15854">
    <property type="entry name" value="THAP4 PROTEIN"/>
    <property type="match status" value="1"/>
</dbReference>
<accession>A0ABW1SVT5</accession>
<dbReference type="CDD" id="cd07828">
    <property type="entry name" value="lipocalin_heme-bd-THAP4-like"/>
    <property type="match status" value="1"/>
</dbReference>
<dbReference type="InterPro" id="IPR045165">
    <property type="entry name" value="Nitrobindin"/>
</dbReference>
<dbReference type="EC" id="5.99.-.-" evidence="1"/>
<sequence length="186" mass="20374">MSTPDESAAPAPDLPDLGYPIELAHLSWLIGSWVGVGLGQYPTIEDFRFGQEVTFATDGRPFLSYWSRSWELDDDGNRIKPRATESGFLRPRPDNGVEMLLAHPSGYAEVWVGKVVVDAIENAVITGAHAELHTDVVARTESAKEVTGGGRLYGLREGDLLWTYDMAAVGQPLTNHLSARLKRVTP</sequence>
<evidence type="ECO:0000256" key="1">
    <source>
        <dbReference type="HAMAP-Rule" id="MF_01297"/>
    </source>
</evidence>
<keyword evidence="1" id="KW-0349">Heme</keyword>
<feature type="short sequence motif" description="GXWXGXG" evidence="1">
    <location>
        <begin position="31"/>
        <end position="37"/>
    </location>
</feature>
<feature type="binding site" evidence="1">
    <location>
        <position position="43"/>
    </location>
    <ligand>
        <name>heme b</name>
        <dbReference type="ChEBI" id="CHEBI:60344"/>
    </ligand>
</feature>
<comment type="pathway">
    <text evidence="1">Nitrogen metabolism.</text>
</comment>
<dbReference type="Pfam" id="PF08768">
    <property type="entry name" value="THAP4_heme-bd"/>
    <property type="match status" value="1"/>
</dbReference>
<dbReference type="SUPFAM" id="SSF50814">
    <property type="entry name" value="Lipocalins"/>
    <property type="match status" value="1"/>
</dbReference>